<dbReference type="EMBL" id="JBIRUQ010000008">
    <property type="protein sequence ID" value="MFI1464400.1"/>
    <property type="molecule type" value="Genomic_DNA"/>
</dbReference>
<sequence length="170" mass="19073">MTSSTTTLPDYEQVVRLPRELGPISVPESFRDENDHMNIRHYFDLCVEAGGQVFERIGITDEYRASRGTGFFTAEHHIRYYAETRIGEEVSVYVRGVDRSDKVVHVVAMLVNDTTRRLSCTLEITAIHVDLRTRAATAFAADIATAIDRELAADVAEWPVPVCGAMGIRR</sequence>
<dbReference type="InterPro" id="IPR050563">
    <property type="entry name" value="4-hydroxybenzoyl-CoA_TE"/>
</dbReference>
<proteinExistence type="predicted"/>
<dbReference type="Pfam" id="PF13279">
    <property type="entry name" value="4HBT_2"/>
    <property type="match status" value="1"/>
</dbReference>
<name>A0ABW7TTM4_9NOCA</name>
<dbReference type="Proteomes" id="UP001611263">
    <property type="component" value="Unassembled WGS sequence"/>
</dbReference>
<dbReference type="Gene3D" id="3.10.129.10">
    <property type="entry name" value="Hotdog Thioesterase"/>
    <property type="match status" value="1"/>
</dbReference>
<dbReference type="SUPFAM" id="SSF54637">
    <property type="entry name" value="Thioesterase/thiol ester dehydrase-isomerase"/>
    <property type="match status" value="1"/>
</dbReference>
<dbReference type="GeneID" id="93502932"/>
<protein>
    <submittedName>
        <fullName evidence="1">Thioesterase family protein</fullName>
    </submittedName>
</protein>
<gene>
    <name evidence="1" type="ORF">ACH4WX_27065</name>
</gene>
<accession>A0ABW7TTM4</accession>
<reference evidence="1 2" key="1">
    <citation type="submission" date="2024-10" db="EMBL/GenBank/DDBJ databases">
        <title>The Natural Products Discovery Center: Release of the First 8490 Sequenced Strains for Exploring Actinobacteria Biosynthetic Diversity.</title>
        <authorList>
            <person name="Kalkreuter E."/>
            <person name="Kautsar S.A."/>
            <person name="Yang D."/>
            <person name="Bader C.D."/>
            <person name="Teijaro C.N."/>
            <person name="Fluegel L."/>
            <person name="Davis C.M."/>
            <person name="Simpson J.R."/>
            <person name="Lauterbach L."/>
            <person name="Steele A.D."/>
            <person name="Gui C."/>
            <person name="Meng S."/>
            <person name="Li G."/>
            <person name="Viehrig K."/>
            <person name="Ye F."/>
            <person name="Su P."/>
            <person name="Kiefer A.F."/>
            <person name="Nichols A."/>
            <person name="Cepeda A.J."/>
            <person name="Yan W."/>
            <person name="Fan B."/>
            <person name="Jiang Y."/>
            <person name="Adhikari A."/>
            <person name="Zheng C.-J."/>
            <person name="Schuster L."/>
            <person name="Cowan T.M."/>
            <person name="Smanski M.J."/>
            <person name="Chevrette M.G."/>
            <person name="De Carvalho L.P.S."/>
            <person name="Shen B."/>
        </authorList>
    </citation>
    <scope>NUCLEOTIDE SEQUENCE [LARGE SCALE GENOMIC DNA]</scope>
    <source>
        <strain evidence="1 2">NPDC020568</strain>
    </source>
</reference>
<dbReference type="PANTHER" id="PTHR31793:SF2">
    <property type="entry name" value="BLR1345 PROTEIN"/>
    <property type="match status" value="1"/>
</dbReference>
<evidence type="ECO:0000313" key="1">
    <source>
        <dbReference type="EMBL" id="MFI1464400.1"/>
    </source>
</evidence>
<organism evidence="1 2">
    <name type="scientific">Nocardia carnea</name>
    <dbReference type="NCBI Taxonomy" id="37328"/>
    <lineage>
        <taxon>Bacteria</taxon>
        <taxon>Bacillati</taxon>
        <taxon>Actinomycetota</taxon>
        <taxon>Actinomycetes</taxon>
        <taxon>Mycobacteriales</taxon>
        <taxon>Nocardiaceae</taxon>
        <taxon>Nocardia</taxon>
    </lineage>
</organism>
<dbReference type="InterPro" id="IPR029069">
    <property type="entry name" value="HotDog_dom_sf"/>
</dbReference>
<keyword evidence="2" id="KW-1185">Reference proteome</keyword>
<comment type="caution">
    <text evidence="1">The sequence shown here is derived from an EMBL/GenBank/DDBJ whole genome shotgun (WGS) entry which is preliminary data.</text>
</comment>
<dbReference type="RefSeq" id="WP_033243777.1">
    <property type="nucleotide sequence ID" value="NZ_JBIRUQ010000008.1"/>
</dbReference>
<evidence type="ECO:0000313" key="2">
    <source>
        <dbReference type="Proteomes" id="UP001611263"/>
    </source>
</evidence>
<dbReference type="CDD" id="cd00586">
    <property type="entry name" value="4HBT"/>
    <property type="match status" value="1"/>
</dbReference>
<dbReference type="PANTHER" id="PTHR31793">
    <property type="entry name" value="4-HYDROXYBENZOYL-COA THIOESTERASE FAMILY MEMBER"/>
    <property type="match status" value="1"/>
</dbReference>